<evidence type="ECO:0000313" key="4">
    <source>
        <dbReference type="Proteomes" id="UP000294862"/>
    </source>
</evidence>
<name>A0A4R2IBI9_9GAMM</name>
<accession>A0A4R2IBI9</accession>
<organism evidence="3 4">
    <name type="scientific">Dokdonella fugitiva</name>
    <dbReference type="NCBI Taxonomy" id="328517"/>
    <lineage>
        <taxon>Bacteria</taxon>
        <taxon>Pseudomonadati</taxon>
        <taxon>Pseudomonadota</taxon>
        <taxon>Gammaproteobacteria</taxon>
        <taxon>Lysobacterales</taxon>
        <taxon>Rhodanobacteraceae</taxon>
        <taxon>Dokdonella</taxon>
    </lineage>
</organism>
<keyword evidence="4" id="KW-1185">Reference proteome</keyword>
<dbReference type="OrthoDB" id="9808067at2"/>
<feature type="domain" description="DUF4139" evidence="2">
    <location>
        <begin position="179"/>
        <end position="429"/>
    </location>
</feature>
<keyword evidence="1" id="KW-0732">Signal</keyword>
<dbReference type="PANTHER" id="PTHR38075:SF1">
    <property type="entry name" value="DUF4139 DOMAIN-CONTAINING PROTEIN"/>
    <property type="match status" value="1"/>
</dbReference>
<evidence type="ECO:0000313" key="3">
    <source>
        <dbReference type="EMBL" id="TCO41884.1"/>
    </source>
</evidence>
<proteinExistence type="predicted"/>
<dbReference type="PANTHER" id="PTHR38075">
    <property type="entry name" value="DUF4139 DOMAIN-CONTAINING PROTEIN"/>
    <property type="match status" value="1"/>
</dbReference>
<dbReference type="Pfam" id="PF13598">
    <property type="entry name" value="DUF4139"/>
    <property type="match status" value="1"/>
</dbReference>
<dbReference type="RefSeq" id="WP_131994668.1">
    <property type="nucleotide sequence ID" value="NZ_SLWQ01000002.1"/>
</dbReference>
<dbReference type="AlphaFoldDB" id="A0A4R2IBI9"/>
<dbReference type="Proteomes" id="UP000294862">
    <property type="component" value="Unassembled WGS sequence"/>
</dbReference>
<protein>
    <recommendedName>
        <fullName evidence="2">DUF4139 domain-containing protein</fullName>
    </recommendedName>
</protein>
<feature type="signal peptide" evidence="1">
    <location>
        <begin position="1"/>
        <end position="20"/>
    </location>
</feature>
<evidence type="ECO:0000259" key="2">
    <source>
        <dbReference type="Pfam" id="PF13598"/>
    </source>
</evidence>
<evidence type="ECO:0000256" key="1">
    <source>
        <dbReference type="SAM" id="SignalP"/>
    </source>
</evidence>
<comment type="caution">
    <text evidence="3">The sequence shown here is derived from an EMBL/GenBank/DDBJ whole genome shotgun (WGS) entry which is preliminary data.</text>
</comment>
<feature type="chain" id="PRO_5020348697" description="DUF4139 domain-containing protein" evidence="1">
    <location>
        <begin position="21"/>
        <end position="475"/>
    </location>
</feature>
<sequence>MRLDLLVFAMTAATSTPVSAADPALTIYRSDSDVLFEPGNEPIADGHAVVHEQRTLPLAGGRQTVVIDGLPSMLDTEAVAIDFGGAARVLGQRVVSAGEAGLLAAHRGEPVQVLATDGRPLAEGTLVAVDANGLGIRGANGRVAYVRDYARVEFAEGSGSPGSTLQVAVDGKAGAAPASLTYPTSGLGWRAAYSALLLGEDGCRLRLEALASIANRSGRDYAGARLKLVAGSPNFAKYDHGPRVMMMKAAAPAPAPESAPEQSALGDYRAYAIDGALDLPDASVTQVPLYASNELACERRWLYENGGTWFPPRPMLERDAWQAGGGPVQSQISFVAAENMPAGHLRVLVRDRDGRTELLGENRIADVGKGRDVQVDLGVAFDLGAKRERTTFKLDKAARELDEGLRITLDNRGERARTVTVREHPNRWRAWSLVSSSIKPAKQSPDLLEFLVAVPGGGTATLDYVVKYRWSPNED</sequence>
<dbReference type="InterPro" id="IPR037291">
    <property type="entry name" value="DUF4139"/>
</dbReference>
<reference evidence="3 4" key="1">
    <citation type="journal article" date="2015" name="Stand. Genomic Sci.">
        <title>Genomic Encyclopedia of Bacterial and Archaeal Type Strains, Phase III: the genomes of soil and plant-associated and newly described type strains.</title>
        <authorList>
            <person name="Whitman W.B."/>
            <person name="Woyke T."/>
            <person name="Klenk H.P."/>
            <person name="Zhou Y."/>
            <person name="Lilburn T.G."/>
            <person name="Beck B.J."/>
            <person name="De Vos P."/>
            <person name="Vandamme P."/>
            <person name="Eisen J.A."/>
            <person name="Garrity G."/>
            <person name="Hugenholtz P."/>
            <person name="Kyrpides N.C."/>
        </authorList>
    </citation>
    <scope>NUCLEOTIDE SEQUENCE [LARGE SCALE GENOMIC DNA]</scope>
    <source>
        <strain evidence="3 4">A3</strain>
    </source>
</reference>
<dbReference type="EMBL" id="SLWQ01000002">
    <property type="protein sequence ID" value="TCO41884.1"/>
    <property type="molecule type" value="Genomic_DNA"/>
</dbReference>
<gene>
    <name evidence="3" type="ORF">EV148_102237</name>
</gene>